<dbReference type="Gramene" id="AUR62036628-RA">
    <property type="protein sequence ID" value="AUR62036628-RA:cds"/>
    <property type="gene ID" value="AUR62036628"/>
</dbReference>
<evidence type="ECO:0000313" key="3">
    <source>
        <dbReference type="Proteomes" id="UP000596660"/>
    </source>
</evidence>
<protein>
    <submittedName>
        <fullName evidence="2">Uncharacterized protein</fullName>
    </submittedName>
</protein>
<accession>A0A803MWP8</accession>
<name>A0A803MWP8_CHEQI</name>
<dbReference type="Proteomes" id="UP000596660">
    <property type="component" value="Unplaced"/>
</dbReference>
<dbReference type="EnsemblPlants" id="AUR62036628-RA">
    <property type="protein sequence ID" value="AUR62036628-RA:cds"/>
    <property type="gene ID" value="AUR62036628"/>
</dbReference>
<dbReference type="AlphaFoldDB" id="A0A803MWP8"/>
<evidence type="ECO:0000313" key="2">
    <source>
        <dbReference type="EnsemblPlants" id="AUR62036628-RA:cds"/>
    </source>
</evidence>
<dbReference type="PANTHER" id="PTHR45564">
    <property type="entry name" value="NAD(P)H-QUINONE OXIDOREDUCTASE SUBUNIT 2 B, CHLOROPLASTIC"/>
    <property type="match status" value="1"/>
</dbReference>
<proteinExistence type="predicted"/>
<dbReference type="PANTHER" id="PTHR45564:SF1">
    <property type="entry name" value="NAD(P)H-QUINONE OXIDOREDUCTASE SUBUNIT 2"/>
    <property type="match status" value="1"/>
</dbReference>
<sequence>MCGESSSILVHRLSWLYGSSGEEIELQEIVNGLINTQIYNSPGTLIALMFITLGIGFNLSPAPKDFVNPAHKLIPDLHDNVAFRALLFGLKSNKLKFELVHDKVSTFSEAMERAERIIEASEHKAILPKPNPMNTPIEQKNKKLWCEYHKECGHTTRNCRELKRALDKLAEEGKLYRYLKSPSKDKQSKAAKDLQEAHSSADINLSINVIAGGFASGGLSNRARKSHLRSLEEPIYDIGTPSSAPKDPLMFEGRKCYVDSLKSPENSVNQEDKGAKRKAMEIDEPQHPVMRIYMAENPKQYGRPRPIEEDENIPLGDDPARTVRSYKYEAQSKKRASKCSEEHARTGRWGARSG</sequence>
<organism evidence="2 3">
    <name type="scientific">Chenopodium quinoa</name>
    <name type="common">Quinoa</name>
    <dbReference type="NCBI Taxonomy" id="63459"/>
    <lineage>
        <taxon>Eukaryota</taxon>
        <taxon>Viridiplantae</taxon>
        <taxon>Streptophyta</taxon>
        <taxon>Embryophyta</taxon>
        <taxon>Tracheophyta</taxon>
        <taxon>Spermatophyta</taxon>
        <taxon>Magnoliopsida</taxon>
        <taxon>eudicotyledons</taxon>
        <taxon>Gunneridae</taxon>
        <taxon>Pentapetalae</taxon>
        <taxon>Caryophyllales</taxon>
        <taxon>Chenopodiaceae</taxon>
        <taxon>Chenopodioideae</taxon>
        <taxon>Atripliceae</taxon>
        <taxon>Chenopodium</taxon>
    </lineage>
</organism>
<feature type="compositionally biased region" description="Basic and acidic residues" evidence="1">
    <location>
        <begin position="318"/>
        <end position="345"/>
    </location>
</feature>
<keyword evidence="3" id="KW-1185">Reference proteome</keyword>
<reference evidence="2" key="1">
    <citation type="journal article" date="2017" name="Nature">
        <title>The genome of Chenopodium quinoa.</title>
        <authorList>
            <person name="Jarvis D.E."/>
            <person name="Ho Y.S."/>
            <person name="Lightfoot D.J."/>
            <person name="Schmoeckel S.M."/>
            <person name="Li B."/>
            <person name="Borm T.J.A."/>
            <person name="Ohyanagi H."/>
            <person name="Mineta K."/>
            <person name="Michell C.T."/>
            <person name="Saber N."/>
            <person name="Kharbatia N.M."/>
            <person name="Rupper R.R."/>
            <person name="Sharp A.R."/>
            <person name="Dally N."/>
            <person name="Boughton B.A."/>
            <person name="Woo Y.H."/>
            <person name="Gao G."/>
            <person name="Schijlen E.G.W.M."/>
            <person name="Guo X."/>
            <person name="Momin A.A."/>
            <person name="Negrao S."/>
            <person name="Al-Babili S."/>
            <person name="Gehring C."/>
            <person name="Roessner U."/>
            <person name="Jung C."/>
            <person name="Murphy K."/>
            <person name="Arold S.T."/>
            <person name="Gojobori T."/>
            <person name="van der Linden C.G."/>
            <person name="van Loo E.N."/>
            <person name="Jellen E.N."/>
            <person name="Maughan P.J."/>
            <person name="Tester M."/>
        </authorList>
    </citation>
    <scope>NUCLEOTIDE SEQUENCE [LARGE SCALE GENOMIC DNA]</scope>
    <source>
        <strain evidence="2">cv. PI 614886</strain>
    </source>
</reference>
<evidence type="ECO:0000256" key="1">
    <source>
        <dbReference type="SAM" id="MobiDB-lite"/>
    </source>
</evidence>
<reference evidence="2" key="2">
    <citation type="submission" date="2021-03" db="UniProtKB">
        <authorList>
            <consortium name="EnsemblPlants"/>
        </authorList>
    </citation>
    <scope>IDENTIFICATION</scope>
</reference>
<feature type="region of interest" description="Disordered" evidence="1">
    <location>
        <begin position="297"/>
        <end position="354"/>
    </location>
</feature>